<dbReference type="Pfam" id="PF14103">
    <property type="entry name" value="DUF4276"/>
    <property type="match status" value="1"/>
</dbReference>
<accession>A0A017SXA1</accession>
<evidence type="ECO:0000313" key="2">
    <source>
        <dbReference type="Proteomes" id="UP000019678"/>
    </source>
</evidence>
<dbReference type="EMBL" id="ASRX01000094">
    <property type="protein sequence ID" value="EYF00946.1"/>
    <property type="molecule type" value="Genomic_DNA"/>
</dbReference>
<proteinExistence type="predicted"/>
<reference evidence="1 2" key="1">
    <citation type="submission" date="2013-05" db="EMBL/GenBank/DDBJ databases">
        <title>Genome assembly of Chondromyces apiculatus DSM 436.</title>
        <authorList>
            <person name="Sharma G."/>
            <person name="Khatri I."/>
            <person name="Kaur C."/>
            <person name="Mayilraj S."/>
            <person name="Subramanian S."/>
        </authorList>
    </citation>
    <scope>NUCLEOTIDE SEQUENCE [LARGE SCALE GENOMIC DNA]</scope>
    <source>
        <strain evidence="1 2">DSM 436</strain>
    </source>
</reference>
<dbReference type="RefSeq" id="WP_052376742.1">
    <property type="nucleotide sequence ID" value="NZ_ASRX01000094.1"/>
</dbReference>
<gene>
    <name evidence="1" type="ORF">CAP_8894</name>
</gene>
<evidence type="ECO:0008006" key="3">
    <source>
        <dbReference type="Google" id="ProtNLM"/>
    </source>
</evidence>
<protein>
    <recommendedName>
        <fullName evidence="3">DUF4276 family protein</fullName>
    </recommendedName>
</protein>
<comment type="caution">
    <text evidence="1">The sequence shown here is derived from an EMBL/GenBank/DDBJ whole genome shotgun (WGS) entry which is preliminary data.</text>
</comment>
<name>A0A017SXA1_9BACT</name>
<keyword evidence="2" id="KW-1185">Reference proteome</keyword>
<evidence type="ECO:0000313" key="1">
    <source>
        <dbReference type="EMBL" id="EYF00946.1"/>
    </source>
</evidence>
<sequence>MRLYIIVEGETEEYFVRHVLEPHLASLGIATFVSIVAKSRDRHGTKQKGGGDWTKWRDDLVKLMGEQRGTSVRFTTLFDLYGLPKNFPGFKTHGAVADTNKRAALLEEAMKARVNNDWRFIPYLQRHEFEALVLAGLDKLNEVLDVEDRPALLPLQQLLRVISPEEVNDGEETAPSKRLEAAILGYKKSVHVPLAIESIGLAALRARCPRFSEWLTKLEALAPEDSKPPPSEIQ</sequence>
<dbReference type="eggNOG" id="ENOG5030456">
    <property type="taxonomic scope" value="Bacteria"/>
</dbReference>
<dbReference type="InterPro" id="IPR025455">
    <property type="entry name" value="DUF4276"/>
</dbReference>
<organism evidence="1 2">
    <name type="scientific">Chondromyces apiculatus DSM 436</name>
    <dbReference type="NCBI Taxonomy" id="1192034"/>
    <lineage>
        <taxon>Bacteria</taxon>
        <taxon>Pseudomonadati</taxon>
        <taxon>Myxococcota</taxon>
        <taxon>Polyangia</taxon>
        <taxon>Polyangiales</taxon>
        <taxon>Polyangiaceae</taxon>
        <taxon>Chondromyces</taxon>
    </lineage>
</organism>
<dbReference type="AlphaFoldDB" id="A0A017SXA1"/>
<dbReference type="STRING" id="1192034.CAP_8894"/>
<dbReference type="Proteomes" id="UP000019678">
    <property type="component" value="Unassembled WGS sequence"/>
</dbReference>